<keyword evidence="1" id="KW-0472">Membrane</keyword>
<organism evidence="2 3">
    <name type="scientific">Enterobacteria phage vB_EcoM_IME281</name>
    <dbReference type="NCBI Taxonomy" id="2163887"/>
    <lineage>
        <taxon>Viruses</taxon>
        <taxon>Duplodnaviria</taxon>
        <taxon>Heunggongvirae</taxon>
        <taxon>Uroviricota</taxon>
        <taxon>Caudoviricetes</taxon>
        <taxon>Pantevenvirales</taxon>
        <taxon>Straboviridae</taxon>
        <taxon>Tevenvirinae</taxon>
        <taxon>Dhakavirus</taxon>
        <taxon>Dhakavirus ime281</taxon>
    </lineage>
</organism>
<feature type="transmembrane region" description="Helical" evidence="1">
    <location>
        <begin position="12"/>
        <end position="31"/>
    </location>
</feature>
<evidence type="ECO:0000256" key="1">
    <source>
        <dbReference type="SAM" id="Phobius"/>
    </source>
</evidence>
<dbReference type="RefSeq" id="YP_010094151.1">
    <property type="nucleotide sequence ID" value="NC_055740.1"/>
</dbReference>
<keyword evidence="1" id="KW-1133">Transmembrane helix</keyword>
<dbReference type="GeneID" id="65111759"/>
<name>A0A2S1GNR0_9CAUD</name>
<dbReference type="Proteomes" id="UP000246926">
    <property type="component" value="Segment"/>
</dbReference>
<evidence type="ECO:0000313" key="2">
    <source>
        <dbReference type="EMBL" id="AWD91018.1"/>
    </source>
</evidence>
<evidence type="ECO:0000313" key="3">
    <source>
        <dbReference type="Proteomes" id="UP000246926"/>
    </source>
</evidence>
<keyword evidence="1" id="KW-0812">Transmembrane</keyword>
<accession>A0A2S1GNR0</accession>
<dbReference type="EMBL" id="MH051913">
    <property type="protein sequence ID" value="AWD91018.1"/>
    <property type="molecule type" value="Genomic_DNA"/>
</dbReference>
<keyword evidence="3" id="KW-1185">Reference proteome</keyword>
<reference evidence="2 3" key="1">
    <citation type="submission" date="2018-03" db="EMBL/GenBank/DDBJ databases">
        <title>Complete genome sequence analysis of Enterobacteria phage IME281.</title>
        <authorList>
            <person name="Li P."/>
            <person name="Wang J."/>
            <person name="Tong Y."/>
        </authorList>
    </citation>
    <scope>NUCLEOTIDE SEQUENCE [LARGE SCALE GENOMIC DNA]</scope>
</reference>
<sequence length="40" mass="4893">MEMIMKNLLKAIWNMFVLLMVLSIFPIVFMIDHVRVFFNF</sequence>
<dbReference type="KEGG" id="vg:65111759"/>
<protein>
    <submittedName>
        <fullName evidence="2">Uncharacterized protein</fullName>
    </submittedName>
</protein>
<proteinExistence type="predicted"/>